<dbReference type="NCBIfam" id="TIGR00426">
    <property type="entry name" value="competence protein ComEA helix-hairpin-helix repeat region"/>
    <property type="match status" value="1"/>
</dbReference>
<keyword evidence="1" id="KW-0812">Transmembrane</keyword>
<dbReference type="PANTHER" id="PTHR21180">
    <property type="entry name" value="ENDONUCLEASE/EXONUCLEASE/PHOSPHATASE FAMILY DOMAIN-CONTAINING PROTEIN 1"/>
    <property type="match status" value="1"/>
</dbReference>
<evidence type="ECO:0000313" key="3">
    <source>
        <dbReference type="EMBL" id="GAA6114005.1"/>
    </source>
</evidence>
<dbReference type="PANTHER" id="PTHR21180:SF32">
    <property type="entry name" value="ENDONUCLEASE_EXONUCLEASE_PHOSPHATASE FAMILY DOMAIN-CONTAINING PROTEIN 1"/>
    <property type="match status" value="1"/>
</dbReference>
<name>A0ABP9ZGS6_9LACO</name>
<evidence type="ECO:0000313" key="4">
    <source>
        <dbReference type="Proteomes" id="UP001438112"/>
    </source>
</evidence>
<dbReference type="Gene3D" id="1.10.150.280">
    <property type="entry name" value="AF1531-like domain"/>
    <property type="match status" value="1"/>
</dbReference>
<dbReference type="GO" id="GO:0003677">
    <property type="term" value="F:DNA binding"/>
    <property type="evidence" value="ECO:0007669"/>
    <property type="project" value="UniProtKB-KW"/>
</dbReference>
<dbReference type="InterPro" id="IPR051675">
    <property type="entry name" value="Endo/Exo/Phosphatase_dom_1"/>
</dbReference>
<dbReference type="InterPro" id="IPR004509">
    <property type="entry name" value="Competence_ComEA_HhH"/>
</dbReference>
<reference evidence="3 4" key="1">
    <citation type="submission" date="2024-03" db="EMBL/GenBank/DDBJ databases">
        <title>Inconsistent identification of Apilactobacillus kunkeei-related strains obtained by well-developed overall genome related indices.</title>
        <authorList>
            <person name="Maeno S."/>
            <person name="Endo A."/>
        </authorList>
    </citation>
    <scope>NUCLEOTIDE SEQUENCE [LARGE SCALE GENOMIC DNA]</scope>
    <source>
        <strain evidence="3 4">20H-10</strain>
    </source>
</reference>
<keyword evidence="3" id="KW-0238">DNA-binding</keyword>
<dbReference type="InterPro" id="IPR019554">
    <property type="entry name" value="Soluble_ligand-bd"/>
</dbReference>
<dbReference type="RefSeq" id="WP_353317426.1">
    <property type="nucleotide sequence ID" value="NZ_BAABVV010000024.1"/>
</dbReference>
<dbReference type="Pfam" id="PF12836">
    <property type="entry name" value="HHH_3"/>
    <property type="match status" value="1"/>
</dbReference>
<organism evidence="3 4">
    <name type="scientific">Apilactobacillus apinorum</name>
    <dbReference type="NCBI Taxonomy" id="1218495"/>
    <lineage>
        <taxon>Bacteria</taxon>
        <taxon>Bacillati</taxon>
        <taxon>Bacillota</taxon>
        <taxon>Bacilli</taxon>
        <taxon>Lactobacillales</taxon>
        <taxon>Lactobacillaceae</taxon>
        <taxon>Apilactobacillus</taxon>
    </lineage>
</organism>
<dbReference type="SMART" id="SM00278">
    <property type="entry name" value="HhH1"/>
    <property type="match status" value="2"/>
</dbReference>
<keyword evidence="4" id="KW-1185">Reference proteome</keyword>
<feature type="transmembrane region" description="Helical" evidence="1">
    <location>
        <begin position="20"/>
        <end position="41"/>
    </location>
</feature>
<dbReference type="SUPFAM" id="SSF47781">
    <property type="entry name" value="RuvA domain 2-like"/>
    <property type="match status" value="1"/>
</dbReference>
<comment type="caution">
    <text evidence="3">The sequence shown here is derived from an EMBL/GenBank/DDBJ whole genome shotgun (WGS) entry which is preliminary data.</text>
</comment>
<proteinExistence type="predicted"/>
<feature type="domain" description="Helix-hairpin-helix DNA-binding motif class 1" evidence="2">
    <location>
        <begin position="157"/>
        <end position="176"/>
    </location>
</feature>
<feature type="domain" description="Helix-hairpin-helix DNA-binding motif class 1" evidence="2">
    <location>
        <begin position="187"/>
        <end position="206"/>
    </location>
</feature>
<dbReference type="InterPro" id="IPR003583">
    <property type="entry name" value="Hlx-hairpin-Hlx_DNA-bd_motif"/>
</dbReference>
<dbReference type="Pfam" id="PF10531">
    <property type="entry name" value="SLBB"/>
    <property type="match status" value="1"/>
</dbReference>
<sequence length="209" mass="23475">MNKIIEYSTHLKEIIDEHLYKILIGLLLGCFSMGLVLVVALSKQNDSNIVQNDTSAIDNTNVDSSYIESTNSNKQMYIDVKGEVNKPGVYKMKAGSRVTDLIRNAGGFKKDADETEVNLAKQLTDQDMIVVYKVGQGPKVNQTNDVEKVNINKADSEELQKLDRVGEKMSQKIIDYRNQHNGFHSIDEIKQISGFGEKTFEKLKDSLTI</sequence>
<keyword evidence="1" id="KW-0472">Membrane</keyword>
<accession>A0ABP9ZGS6</accession>
<evidence type="ECO:0000259" key="2">
    <source>
        <dbReference type="SMART" id="SM00278"/>
    </source>
</evidence>
<keyword evidence="1" id="KW-1133">Transmembrane helix</keyword>
<dbReference type="InterPro" id="IPR010994">
    <property type="entry name" value="RuvA_2-like"/>
</dbReference>
<dbReference type="EMBL" id="BAABVV010000024">
    <property type="protein sequence ID" value="GAA6114005.1"/>
    <property type="molecule type" value="Genomic_DNA"/>
</dbReference>
<dbReference type="Gene3D" id="3.10.20.600">
    <property type="match status" value="1"/>
</dbReference>
<dbReference type="Proteomes" id="UP001438112">
    <property type="component" value="Unassembled WGS sequence"/>
</dbReference>
<evidence type="ECO:0000256" key="1">
    <source>
        <dbReference type="SAM" id="Phobius"/>
    </source>
</evidence>
<gene>
    <name evidence="3" type="ORF">AP20H10_03680</name>
</gene>
<protein>
    <submittedName>
        <fullName evidence="3">ComEA family DNA-binding protein</fullName>
    </submittedName>
</protein>